<accession>A0A2P2N147</accession>
<evidence type="ECO:0000313" key="1">
    <source>
        <dbReference type="EMBL" id="MBX36202.1"/>
    </source>
</evidence>
<dbReference type="EMBL" id="GGEC01055718">
    <property type="protein sequence ID" value="MBX36202.1"/>
    <property type="molecule type" value="Transcribed_RNA"/>
</dbReference>
<proteinExistence type="predicted"/>
<reference evidence="1" key="1">
    <citation type="submission" date="2018-02" db="EMBL/GenBank/DDBJ databases">
        <title>Rhizophora mucronata_Transcriptome.</title>
        <authorList>
            <person name="Meera S.P."/>
            <person name="Sreeshan A."/>
            <person name="Augustine A."/>
        </authorList>
    </citation>
    <scope>NUCLEOTIDE SEQUENCE</scope>
    <source>
        <tissue evidence="1">Leaf</tissue>
    </source>
</reference>
<dbReference type="AlphaFoldDB" id="A0A2P2N147"/>
<organism evidence="1">
    <name type="scientific">Rhizophora mucronata</name>
    <name type="common">Asiatic mangrove</name>
    <dbReference type="NCBI Taxonomy" id="61149"/>
    <lineage>
        <taxon>Eukaryota</taxon>
        <taxon>Viridiplantae</taxon>
        <taxon>Streptophyta</taxon>
        <taxon>Embryophyta</taxon>
        <taxon>Tracheophyta</taxon>
        <taxon>Spermatophyta</taxon>
        <taxon>Magnoliopsida</taxon>
        <taxon>eudicotyledons</taxon>
        <taxon>Gunneridae</taxon>
        <taxon>Pentapetalae</taxon>
        <taxon>rosids</taxon>
        <taxon>fabids</taxon>
        <taxon>Malpighiales</taxon>
        <taxon>Rhizophoraceae</taxon>
        <taxon>Rhizophora</taxon>
    </lineage>
</organism>
<protein>
    <submittedName>
        <fullName evidence="1">Uncharacterized protein</fullName>
    </submittedName>
</protein>
<name>A0A2P2N147_RHIMU</name>
<sequence>MLYENVKQKVTVSSHTILQT</sequence>